<dbReference type="AlphaFoldDB" id="A0A3B4X0A6"/>
<dbReference type="Pfam" id="PF20750">
    <property type="entry name" value="PAP_NTPase"/>
    <property type="match status" value="1"/>
</dbReference>
<keyword evidence="3" id="KW-1185">Reference proteome</keyword>
<sequence length="57" mass="6599">HPFLLNTQTYTPRCYGITGPISEDLPHEADLIQTRKLIDSLKSYGVFEDDLELQHRL</sequence>
<proteinExistence type="predicted"/>
<reference evidence="2" key="1">
    <citation type="submission" date="2025-08" db="UniProtKB">
        <authorList>
            <consortium name="Ensembl"/>
        </authorList>
    </citation>
    <scope>IDENTIFICATION</scope>
</reference>
<organism evidence="2 3">
    <name type="scientific">Seriola lalandi dorsalis</name>
    <dbReference type="NCBI Taxonomy" id="1841481"/>
    <lineage>
        <taxon>Eukaryota</taxon>
        <taxon>Metazoa</taxon>
        <taxon>Chordata</taxon>
        <taxon>Craniata</taxon>
        <taxon>Vertebrata</taxon>
        <taxon>Euteleostomi</taxon>
        <taxon>Actinopterygii</taxon>
        <taxon>Neopterygii</taxon>
        <taxon>Teleostei</taxon>
        <taxon>Neoteleostei</taxon>
        <taxon>Acanthomorphata</taxon>
        <taxon>Carangaria</taxon>
        <taxon>Carangiformes</taxon>
        <taxon>Carangidae</taxon>
        <taxon>Seriola</taxon>
    </lineage>
</organism>
<dbReference type="InterPro" id="IPR048840">
    <property type="entry name" value="PolA_pol_NTPase"/>
</dbReference>
<dbReference type="Ensembl" id="ENSSLDT00000011270.1">
    <property type="protein sequence ID" value="ENSSLDP00000010874.1"/>
    <property type="gene ID" value="ENSSLDG00000008658.1"/>
</dbReference>
<name>A0A3B4X0A6_SERLL</name>
<feature type="domain" description="Poly(A) polymerase nucleotidyltransferase" evidence="1">
    <location>
        <begin position="16"/>
        <end position="56"/>
    </location>
</feature>
<accession>A0A3B4X0A6</accession>
<evidence type="ECO:0000313" key="3">
    <source>
        <dbReference type="Proteomes" id="UP000261360"/>
    </source>
</evidence>
<reference evidence="2" key="2">
    <citation type="submission" date="2025-09" db="UniProtKB">
        <authorList>
            <consortium name="Ensembl"/>
        </authorList>
    </citation>
    <scope>IDENTIFICATION</scope>
</reference>
<protein>
    <recommendedName>
        <fullName evidence="1">Poly(A) polymerase nucleotidyltransferase domain-containing protein</fullName>
    </recommendedName>
</protein>
<evidence type="ECO:0000259" key="1">
    <source>
        <dbReference type="Pfam" id="PF20750"/>
    </source>
</evidence>
<evidence type="ECO:0000313" key="2">
    <source>
        <dbReference type="Ensembl" id="ENSSLDP00000010874.1"/>
    </source>
</evidence>
<dbReference type="STRING" id="1841481.ENSSLDP00000010874"/>
<dbReference type="Proteomes" id="UP000261360">
    <property type="component" value="Unplaced"/>
</dbReference>